<feature type="compositionally biased region" description="Polar residues" evidence="1">
    <location>
        <begin position="327"/>
        <end position="336"/>
    </location>
</feature>
<dbReference type="EMBL" id="CDMZ01005730">
    <property type="protein sequence ID" value="CEM53831.1"/>
    <property type="molecule type" value="Genomic_DNA"/>
</dbReference>
<feature type="compositionally biased region" description="Gly residues" evidence="1">
    <location>
        <begin position="421"/>
        <end position="430"/>
    </location>
</feature>
<dbReference type="GO" id="GO:0004525">
    <property type="term" value="F:ribonuclease III activity"/>
    <property type="evidence" value="ECO:0007669"/>
    <property type="project" value="InterPro"/>
</dbReference>
<accession>A0A0G4I9W9</accession>
<evidence type="ECO:0000313" key="2">
    <source>
        <dbReference type="EMBL" id="CEM53831.1"/>
    </source>
</evidence>
<evidence type="ECO:0008006" key="3">
    <source>
        <dbReference type="Google" id="ProtNLM"/>
    </source>
</evidence>
<feature type="region of interest" description="Disordered" evidence="1">
    <location>
        <begin position="1"/>
        <end position="26"/>
    </location>
</feature>
<gene>
    <name evidence="2" type="ORF">Cvel_12296</name>
</gene>
<name>A0A0G4I9W9_9ALVE</name>
<feature type="compositionally biased region" description="Basic and acidic residues" evidence="1">
    <location>
        <begin position="431"/>
        <end position="449"/>
    </location>
</feature>
<proteinExistence type="predicted"/>
<dbReference type="VEuPathDB" id="CryptoDB:Cvel_12296"/>
<feature type="region of interest" description="Disordered" evidence="1">
    <location>
        <begin position="360"/>
        <end position="404"/>
    </location>
</feature>
<dbReference type="SUPFAM" id="SSF69065">
    <property type="entry name" value="RNase III domain-like"/>
    <property type="match status" value="1"/>
</dbReference>
<dbReference type="AlphaFoldDB" id="A0A0G4I9W9"/>
<protein>
    <recommendedName>
        <fullName evidence="3">RNase III domain-containing protein</fullName>
    </recommendedName>
</protein>
<feature type="compositionally biased region" description="Basic and acidic residues" evidence="1">
    <location>
        <begin position="211"/>
        <end position="238"/>
    </location>
</feature>
<dbReference type="GO" id="GO:0006396">
    <property type="term" value="P:RNA processing"/>
    <property type="evidence" value="ECO:0007669"/>
    <property type="project" value="InterPro"/>
</dbReference>
<feature type="region of interest" description="Disordered" evidence="1">
    <location>
        <begin position="289"/>
        <end position="346"/>
    </location>
</feature>
<feature type="region of interest" description="Disordered" evidence="1">
    <location>
        <begin position="211"/>
        <end position="242"/>
    </location>
</feature>
<organism evidence="2">
    <name type="scientific">Chromera velia CCMP2878</name>
    <dbReference type="NCBI Taxonomy" id="1169474"/>
    <lineage>
        <taxon>Eukaryota</taxon>
        <taxon>Sar</taxon>
        <taxon>Alveolata</taxon>
        <taxon>Colpodellida</taxon>
        <taxon>Chromeraceae</taxon>
        <taxon>Chromera</taxon>
    </lineage>
</organism>
<sequence>MHATRPPNLPQSSSSSSSSTAPTGSVCPGIRSSGRCLCFFAPLIRSVASGLKEVAKFPIDETAQEQLHTEGLSVLMGYQSLQRDIDEIKGGPREVEVEEERVQRGRKEIESMADAIERHLQGSDVDSDTEEMEEEEKKLLKVIQELEKREVVRPTRSLAPNRLAYLGDAAYDLLLACLCIKYGGEHMTPFHINKGRQTLLSTRQLGRLPRDMPRERGAVHGGSKEEKRATRERGEACEARGGQSILDSGIDSLIDALSAPLQTVQMPALADGREVPIPSEMRKWITNKKKSLSLPSGRRENVTPQSQPEGRIRSENSSRQPPYASRAFSTPQTFPSSRREALHSSTTEVLELAPNWGAAASWGDARGSREAGPSADWPRGRGRGRLPVEHEAEREQGGDRAAEQAAYEEWCRNAQRSAVRGRGGGGGGAREGARVGRHDGEGRQREGEQGRGAAIEAIPPLLGTDIGAEKLTGDGTTGIPVLGEVPADGVKDGEG</sequence>
<feature type="compositionally biased region" description="Basic and acidic residues" evidence="1">
    <location>
        <begin position="386"/>
        <end position="402"/>
    </location>
</feature>
<feature type="region of interest" description="Disordered" evidence="1">
    <location>
        <begin position="418"/>
        <end position="495"/>
    </location>
</feature>
<reference evidence="2" key="1">
    <citation type="submission" date="2014-11" db="EMBL/GenBank/DDBJ databases">
        <authorList>
            <person name="Otto D Thomas"/>
            <person name="Naeem Raeece"/>
        </authorList>
    </citation>
    <scope>NUCLEOTIDE SEQUENCE</scope>
</reference>
<dbReference type="InterPro" id="IPR036389">
    <property type="entry name" value="RNase_III_sf"/>
</dbReference>
<evidence type="ECO:0000256" key="1">
    <source>
        <dbReference type="SAM" id="MobiDB-lite"/>
    </source>
</evidence>